<sequence>MAVDAIWRDFLSMTGYLRTINSSRSIAVAFRELKEEAKPHDFKSTPDSCEIAQFGPQTAWINAGFTFKTYGKLEGNCSGIVSMIPDTEQPGEWKIWMLRTWLENFEGCGHPDVLDPVSHLSNGHPTANGVPNGDSNGTGSRTYGAVIVGGSQGGLACAGRLKALGVSYILLERNEQIGDTWANRYETLKWHLPFDRTYLPEEDYLLPARHIGAGHKRWAERFDINMRLNTTVEKATWDTSSGVWDISVASPSGSCALKAQNLVLCIGAGSSIPVTPSWPGRERYKGSAFHSVEYRSAEPWRGKRGIVIGTANTAHDVAEDMVNAGFSSVTMVQRGKTFVFPAEVLHHAQNILYNTNIPTATADRLSSTFPNKIVREFTNRAVFRAADEMAAYFDALEAAGFRLDRKGDIYDNLYVRFGGHYVDVGTSARIAKGEIKMKTEAVKEWTEHGLRFDDGSEVEADLIVLCTGFEHDFRASAREILGDVADQVDEFWGLDAEGEIRGAFKPAGHPRLYYHGGDVRMSRWYSRFVALQVQADVLGKPLEPYLETP</sequence>
<name>A0ACC3SII4_9PEZI</name>
<organism evidence="1 2">
    <name type="scientific">Zalaria obscura</name>
    <dbReference type="NCBI Taxonomy" id="2024903"/>
    <lineage>
        <taxon>Eukaryota</taxon>
        <taxon>Fungi</taxon>
        <taxon>Dikarya</taxon>
        <taxon>Ascomycota</taxon>
        <taxon>Pezizomycotina</taxon>
        <taxon>Dothideomycetes</taxon>
        <taxon>Dothideomycetidae</taxon>
        <taxon>Dothideales</taxon>
        <taxon>Zalariaceae</taxon>
        <taxon>Zalaria</taxon>
    </lineage>
</organism>
<dbReference type="EMBL" id="JAMKPW020000010">
    <property type="protein sequence ID" value="KAK8214757.1"/>
    <property type="molecule type" value="Genomic_DNA"/>
</dbReference>
<keyword evidence="2" id="KW-1185">Reference proteome</keyword>
<gene>
    <name evidence="1" type="ORF">M8818_002338</name>
</gene>
<evidence type="ECO:0000313" key="2">
    <source>
        <dbReference type="Proteomes" id="UP001320706"/>
    </source>
</evidence>
<evidence type="ECO:0000313" key="1">
    <source>
        <dbReference type="EMBL" id="KAK8214757.1"/>
    </source>
</evidence>
<dbReference type="Proteomes" id="UP001320706">
    <property type="component" value="Unassembled WGS sequence"/>
</dbReference>
<reference evidence="1" key="1">
    <citation type="submission" date="2024-02" db="EMBL/GenBank/DDBJ databases">
        <title>Metagenome Assembled Genome of Zalaria obscura JY119.</title>
        <authorList>
            <person name="Vighnesh L."/>
            <person name="Jagadeeshwari U."/>
            <person name="Venkata Ramana C."/>
            <person name="Sasikala C."/>
        </authorList>
    </citation>
    <scope>NUCLEOTIDE SEQUENCE</scope>
    <source>
        <strain evidence="1">JY119</strain>
    </source>
</reference>
<accession>A0ACC3SII4</accession>
<comment type="caution">
    <text evidence="1">The sequence shown here is derived from an EMBL/GenBank/DDBJ whole genome shotgun (WGS) entry which is preliminary data.</text>
</comment>
<protein>
    <submittedName>
        <fullName evidence="1">Uncharacterized protein</fullName>
    </submittedName>
</protein>
<proteinExistence type="predicted"/>